<dbReference type="PANTHER" id="PTHR19854">
    <property type="entry name" value="TRANSDUCIN BETA-LIKE 3"/>
    <property type="match status" value="1"/>
</dbReference>
<evidence type="ECO:0000256" key="5">
    <source>
        <dbReference type="ARBA" id="ARBA00037338"/>
    </source>
</evidence>
<evidence type="ECO:0000313" key="9">
    <source>
        <dbReference type="EMBL" id="KAL1304885.1"/>
    </source>
</evidence>
<feature type="repeat" description="WD" evidence="6">
    <location>
        <begin position="200"/>
        <end position="222"/>
    </location>
</feature>
<evidence type="ECO:0000256" key="3">
    <source>
        <dbReference type="ARBA" id="ARBA00022737"/>
    </source>
</evidence>
<feature type="region of interest" description="Disordered" evidence="7">
    <location>
        <begin position="170"/>
        <end position="190"/>
    </location>
</feature>
<dbReference type="InterPro" id="IPR036322">
    <property type="entry name" value="WD40_repeat_dom_sf"/>
</dbReference>
<evidence type="ECO:0000259" key="8">
    <source>
        <dbReference type="Pfam" id="PF08625"/>
    </source>
</evidence>
<evidence type="ECO:0000256" key="6">
    <source>
        <dbReference type="PROSITE-ProRule" id="PRU00221"/>
    </source>
</evidence>
<dbReference type="Pfam" id="PF00400">
    <property type="entry name" value="WD40"/>
    <property type="match status" value="8"/>
</dbReference>
<organism evidence="9 10">
    <name type="scientific">Neodothiora populina</name>
    <dbReference type="NCBI Taxonomy" id="2781224"/>
    <lineage>
        <taxon>Eukaryota</taxon>
        <taxon>Fungi</taxon>
        <taxon>Dikarya</taxon>
        <taxon>Ascomycota</taxon>
        <taxon>Pezizomycotina</taxon>
        <taxon>Dothideomycetes</taxon>
        <taxon>Dothideomycetidae</taxon>
        <taxon>Dothideales</taxon>
        <taxon>Dothioraceae</taxon>
        <taxon>Neodothiora</taxon>
    </lineage>
</organism>
<keyword evidence="10" id="KW-1185">Reference proteome</keyword>
<comment type="subcellular location">
    <subcellularLocation>
        <location evidence="1">Nucleus</location>
        <location evidence="1">Nucleolus</location>
    </subcellularLocation>
</comment>
<evidence type="ECO:0000313" key="10">
    <source>
        <dbReference type="Proteomes" id="UP001562354"/>
    </source>
</evidence>
<dbReference type="SMART" id="SM00320">
    <property type="entry name" value="WD40"/>
    <property type="match status" value="11"/>
</dbReference>
<dbReference type="PANTHER" id="PTHR19854:SF15">
    <property type="entry name" value="TRANSDUCIN BETA-LIKE PROTEIN 3"/>
    <property type="match status" value="1"/>
</dbReference>
<feature type="repeat" description="WD" evidence="6">
    <location>
        <begin position="108"/>
        <end position="149"/>
    </location>
</feature>
<dbReference type="PROSITE" id="PS50294">
    <property type="entry name" value="WD_REPEATS_REGION"/>
    <property type="match status" value="4"/>
</dbReference>
<dbReference type="PRINTS" id="PR00320">
    <property type="entry name" value="GPROTEINBRPT"/>
</dbReference>
<dbReference type="SUPFAM" id="SSF50978">
    <property type="entry name" value="WD40 repeat-like"/>
    <property type="match status" value="2"/>
</dbReference>
<dbReference type="InterPro" id="IPR013934">
    <property type="entry name" value="Utp13_C"/>
</dbReference>
<feature type="repeat" description="WD" evidence="6">
    <location>
        <begin position="664"/>
        <end position="686"/>
    </location>
</feature>
<dbReference type="Proteomes" id="UP001562354">
    <property type="component" value="Unassembled WGS sequence"/>
</dbReference>
<dbReference type="InterPro" id="IPR020472">
    <property type="entry name" value="WD40_PAC1"/>
</dbReference>
<proteinExistence type="predicted"/>
<name>A0ABR3PGN8_9PEZI</name>
<feature type="repeat" description="WD" evidence="6">
    <location>
        <begin position="500"/>
        <end position="523"/>
    </location>
</feature>
<gene>
    <name evidence="9" type="ORF">AAFC00_003805</name>
</gene>
<dbReference type="Gene3D" id="2.130.10.10">
    <property type="entry name" value="YVTN repeat-like/Quinoprotein amine dehydrogenase"/>
    <property type="match status" value="4"/>
</dbReference>
<sequence>MAYKAELKTTFDPSRVIQPIYTGGPVALNQDGRILASSLGEEVLLSDLATGQHLARIEGDGESVTTLSVTPDASFLIICSRSLSMRIFALSPSASDDATIEVRLLRTLKPHAAPVVVAAVDSTGTLLATGGADGVVKVWDIRAGFTTHTLHGHSGIISALHFFRVETSSSSSDAQPKSRKRKSRSGDEDAVDESAISFRLASGGEDGKVKVWDLHKRKAIATLDSHVSVVRSLDYSPQRQVLLSASRDKTVIAWSSTSWQALKTTPILETVERAGFVANGDFFYTAGENARIRIWDATGTERTQEQEPGVETEAILDVLHYPGLPFLLSVHVDQTLVLHSLEPLVQTDVPASIPPLPIIRQISGTHDEVIDLAYVGKDSSMLALATNLEDIRLISLKSEEVSDPGDLSKATYFGADVATLKGHTEIIITIDSDWSGHWLATGAKDNTAKLWRLDPENMSFTCFATFTGHAESISAVALPHAIPPVGSAAYANPLEHPPVYLITGSQDKTIKRWDISSLKAAASVKAVRATYTRKAHDKDINAIDTNYSATVPLFASASQDRTVKIWDLESGESVGVLRGHKRGVWSIAFSPPSTPAISGDDGSSSGNKGMAVTGSGDKTVRIWSLNDYSCIRTFEGHTNSVLKTIWLPASKNSEKKRGSRGVQVASAAGDGLVKIWDAQSGECATTLDNHIDRVWALAVKPTRNITQKVSKENDEEDADDESTESPLEMVSGSADATLTFWTDTTLLTSEASASRATARVEQDQALQNYIHSQNYREAIVLALQLDHPKRLLDLFTRVLDSPKKDERSFTGVAGVDEVLATLSEEQLWTLLCRLRDWNASARTARVSQRIMFALFRLYPKEKFVQLRKKRGKKQVVEEDELAEGVESMALADKAPKGGKNENIKDVVDGLKAYTERHYGRLEKMAEEKWVLAWTLQQMEA</sequence>
<comment type="function">
    <text evidence="5">Component of the ASTRA complex involved in chromatin remodeling.</text>
</comment>
<dbReference type="InterPro" id="IPR015943">
    <property type="entry name" value="WD40/YVTN_repeat-like_dom_sf"/>
</dbReference>
<evidence type="ECO:0000256" key="7">
    <source>
        <dbReference type="SAM" id="MobiDB-lite"/>
    </source>
</evidence>
<feature type="repeat" description="WD" evidence="6">
    <location>
        <begin position="223"/>
        <end position="264"/>
    </location>
</feature>
<evidence type="ECO:0000256" key="4">
    <source>
        <dbReference type="ARBA" id="ARBA00023242"/>
    </source>
</evidence>
<keyword evidence="4" id="KW-0539">Nucleus</keyword>
<dbReference type="InterPro" id="IPR019775">
    <property type="entry name" value="WD40_repeat_CS"/>
</dbReference>
<keyword evidence="2 6" id="KW-0853">WD repeat</keyword>
<feature type="repeat" description="WD" evidence="6">
    <location>
        <begin position="612"/>
        <end position="633"/>
    </location>
</feature>
<dbReference type="CDD" id="cd00200">
    <property type="entry name" value="WD40"/>
    <property type="match status" value="1"/>
</dbReference>
<accession>A0ABR3PGN8</accession>
<dbReference type="RefSeq" id="XP_069201159.1">
    <property type="nucleotide sequence ID" value="XM_069343331.1"/>
</dbReference>
<dbReference type="Pfam" id="PF08625">
    <property type="entry name" value="Utp13"/>
    <property type="match status" value="1"/>
</dbReference>
<evidence type="ECO:0000256" key="1">
    <source>
        <dbReference type="ARBA" id="ARBA00004604"/>
    </source>
</evidence>
<reference evidence="9 10" key="1">
    <citation type="submission" date="2024-07" db="EMBL/GenBank/DDBJ databases">
        <title>Draft sequence of the Neodothiora populina.</title>
        <authorList>
            <person name="Drown D.D."/>
            <person name="Schuette U.S."/>
            <person name="Buechlein A.B."/>
            <person name="Rusch D.R."/>
            <person name="Winton L.W."/>
            <person name="Adams G.A."/>
        </authorList>
    </citation>
    <scope>NUCLEOTIDE SEQUENCE [LARGE SCALE GENOMIC DNA]</scope>
    <source>
        <strain evidence="9 10">CPC 39397</strain>
    </source>
</reference>
<dbReference type="InterPro" id="IPR001680">
    <property type="entry name" value="WD40_rpt"/>
</dbReference>
<keyword evidence="3" id="KW-0677">Repeat</keyword>
<dbReference type="PROSITE" id="PS00678">
    <property type="entry name" value="WD_REPEATS_1"/>
    <property type="match status" value="2"/>
</dbReference>
<dbReference type="GeneID" id="95977505"/>
<evidence type="ECO:0000256" key="2">
    <source>
        <dbReference type="ARBA" id="ARBA00022574"/>
    </source>
</evidence>
<feature type="domain" description="U3 small nucleolar RNA-associated protein 13 C-terminal" evidence="8">
    <location>
        <begin position="763"/>
        <end position="938"/>
    </location>
</feature>
<feature type="repeat" description="WD" evidence="6">
    <location>
        <begin position="420"/>
        <end position="461"/>
    </location>
</feature>
<feature type="region of interest" description="Disordered" evidence="7">
    <location>
        <begin position="706"/>
        <end position="729"/>
    </location>
</feature>
<dbReference type="PROSITE" id="PS50082">
    <property type="entry name" value="WD_REPEATS_2"/>
    <property type="match status" value="8"/>
</dbReference>
<dbReference type="EMBL" id="JBFMKM010000008">
    <property type="protein sequence ID" value="KAL1304885.1"/>
    <property type="molecule type" value="Genomic_DNA"/>
</dbReference>
<protein>
    <recommendedName>
        <fullName evidence="8">U3 small nucleolar RNA-associated protein 13 C-terminal domain-containing protein</fullName>
    </recommendedName>
</protein>
<feature type="repeat" description="WD" evidence="6">
    <location>
        <begin position="533"/>
        <end position="576"/>
    </location>
</feature>
<feature type="compositionally biased region" description="Acidic residues" evidence="7">
    <location>
        <begin position="713"/>
        <end position="723"/>
    </location>
</feature>
<comment type="caution">
    <text evidence="9">The sequence shown here is derived from an EMBL/GenBank/DDBJ whole genome shotgun (WGS) entry which is preliminary data.</text>
</comment>